<evidence type="ECO:0000313" key="3">
    <source>
        <dbReference type="EMBL" id="QKD02080.1"/>
    </source>
</evidence>
<feature type="transmembrane region" description="Helical" evidence="2">
    <location>
        <begin position="32"/>
        <end position="53"/>
    </location>
</feature>
<feature type="region of interest" description="Disordered" evidence="1">
    <location>
        <begin position="1"/>
        <end position="24"/>
    </location>
</feature>
<dbReference type="EMBL" id="CP033367">
    <property type="protein sequence ID" value="QKD02080.1"/>
    <property type="molecule type" value="Genomic_DNA"/>
</dbReference>
<dbReference type="InterPro" id="IPR036700">
    <property type="entry name" value="BOBF_sf"/>
</dbReference>
<evidence type="ECO:0000256" key="2">
    <source>
        <dbReference type="SAM" id="Phobius"/>
    </source>
</evidence>
<dbReference type="AlphaFoldDB" id="A0A6M7WE53"/>
<dbReference type="Proteomes" id="UP000503017">
    <property type="component" value="Chromosome"/>
</dbReference>
<keyword evidence="2" id="KW-0812">Transmembrane</keyword>
<protein>
    <recommendedName>
        <fullName evidence="5">Bacterial OB-fold domain-containing protein</fullName>
    </recommendedName>
</protein>
<feature type="compositionally biased region" description="Polar residues" evidence="1">
    <location>
        <begin position="1"/>
        <end position="21"/>
    </location>
</feature>
<keyword evidence="2" id="KW-1133">Transmembrane helix</keyword>
<gene>
    <name evidence="3" type="ORF">EB235_11670</name>
</gene>
<organism evidence="3 4">
    <name type="scientific">Mesorhizobium loti R88b</name>
    <dbReference type="NCBI Taxonomy" id="935548"/>
    <lineage>
        <taxon>Bacteria</taxon>
        <taxon>Pseudomonadati</taxon>
        <taxon>Pseudomonadota</taxon>
        <taxon>Alphaproteobacteria</taxon>
        <taxon>Hyphomicrobiales</taxon>
        <taxon>Phyllobacteriaceae</taxon>
        <taxon>Mesorhizobium</taxon>
    </lineage>
</organism>
<dbReference type="RefSeq" id="WP_051429673.1">
    <property type="nucleotide sequence ID" value="NZ_CP033367.1"/>
</dbReference>
<evidence type="ECO:0000256" key="1">
    <source>
        <dbReference type="SAM" id="MobiDB-lite"/>
    </source>
</evidence>
<evidence type="ECO:0008006" key="5">
    <source>
        <dbReference type="Google" id="ProtNLM"/>
    </source>
</evidence>
<proteinExistence type="predicted"/>
<accession>A0A6M7WE53</accession>
<reference evidence="3 4" key="1">
    <citation type="submission" date="2018-10" db="EMBL/GenBank/DDBJ databases">
        <authorList>
            <person name="Perry B.J."/>
            <person name="Sullivan J.T."/>
            <person name="Murphy R.J.T."/>
            <person name="Ramsay J.P."/>
            <person name="Ronson C.W."/>
        </authorList>
    </citation>
    <scope>NUCLEOTIDE SEQUENCE [LARGE SCALE GENOMIC DNA]</scope>
    <source>
        <strain evidence="3 4">R88b</strain>
    </source>
</reference>
<dbReference type="Gene3D" id="2.40.50.200">
    <property type="entry name" value="Bacterial OB-fold"/>
    <property type="match status" value="1"/>
</dbReference>
<dbReference type="SUPFAM" id="SSF101756">
    <property type="entry name" value="Hypothetical protein YgiW"/>
    <property type="match status" value="1"/>
</dbReference>
<feature type="region of interest" description="Disordered" evidence="1">
    <location>
        <begin position="143"/>
        <end position="182"/>
    </location>
</feature>
<evidence type="ECO:0000313" key="4">
    <source>
        <dbReference type="Proteomes" id="UP000503017"/>
    </source>
</evidence>
<sequence length="182" mass="18794">MSNQDNIGPASPTETSGVETTRPSKRRLGARIIGGSALVGMLLVGAVAGAVAMKVSHHDERQALLPPVAINAMADDSLVAVKGKVAEIFGNKFIIADSTGRTLVDVGPGGSNAALVAQNEEVTVQGRFDDGFVHAGMVIHGDGRVDELRPPHPHGPRHGWRDFGPDARGPGPGDDAPPPPKA</sequence>
<keyword evidence="2" id="KW-0472">Membrane</keyword>
<name>A0A6M7WE53_RHILI</name>